<dbReference type="PANTHER" id="PTHR30273">
    <property type="entry name" value="PERIPLASMIC SIGNAL SENSOR AND SIGMA FACTOR ACTIVATOR FECR-RELATED"/>
    <property type="match status" value="1"/>
</dbReference>
<evidence type="ECO:0000259" key="3">
    <source>
        <dbReference type="Pfam" id="PF16220"/>
    </source>
</evidence>
<proteinExistence type="predicted"/>
<dbReference type="Proteomes" id="UP000191897">
    <property type="component" value="Unassembled WGS sequence"/>
</dbReference>
<dbReference type="AlphaFoldDB" id="A0A1S7RM23"/>
<keyword evidence="1" id="KW-0472">Membrane</keyword>
<dbReference type="RefSeq" id="WP_080866883.1">
    <property type="nucleotide sequence ID" value="NZ_LT009731.1"/>
</dbReference>
<protein>
    <submittedName>
        <fullName evidence="4">Iron siderophore sensor protein fecR</fullName>
    </submittedName>
</protein>
<dbReference type="GO" id="GO:0016989">
    <property type="term" value="F:sigma factor antagonist activity"/>
    <property type="evidence" value="ECO:0007669"/>
    <property type="project" value="TreeGrafter"/>
</dbReference>
<accession>A0A1S7RM23</accession>
<dbReference type="Pfam" id="PF04773">
    <property type="entry name" value="FecR"/>
    <property type="match status" value="1"/>
</dbReference>
<sequence length="331" mass="36432">MTIDPEKKIELPAGKAEEAADWLLRLQSGSAEPRLKAEFEKWLAAAPANRLAWERTCKTWRNLGLVEPEFKSLWEDAPHLPGESAIKPQRRRWSGRHYAGVAAAAASLCLVVLFVPAFFVRLEADYQTTTAENRTITLEDGSKVQLAAASALSTDFTDGRRNVTVLKGEAFFDVVPDKTRPFVVKAKSLTVQVLGTAFDVDLTDGVTQVALAHGSVEASFRNAPSTRLVPGEMLIVDASGAIRKETVSVEDIGGWRNGELYVVDATIGSVVEQIQRYHPAWLTMADKRLAEQRVTGFYDLRDPDRALEALVEPYKGKVHAIGGSARIITRF</sequence>
<feature type="domain" description="FecR N-terminal" evidence="3">
    <location>
        <begin position="17"/>
        <end position="58"/>
    </location>
</feature>
<dbReference type="InterPro" id="IPR006860">
    <property type="entry name" value="FecR"/>
</dbReference>
<dbReference type="EMBL" id="FBWC01000026">
    <property type="protein sequence ID" value="CUX54561.1"/>
    <property type="molecule type" value="Genomic_DNA"/>
</dbReference>
<gene>
    <name evidence="4" type="ORF">AGR4C_Lc40189</name>
</gene>
<keyword evidence="1" id="KW-1133">Transmembrane helix</keyword>
<reference evidence="4 5" key="1">
    <citation type="submission" date="2016-01" db="EMBL/GenBank/DDBJ databases">
        <authorList>
            <person name="Oliw E.H."/>
        </authorList>
    </citation>
    <scope>NUCLEOTIDE SEQUENCE [LARGE SCALE GENOMIC DNA]</scope>
    <source>
        <strain evidence="4 5">Kerr 14</strain>
    </source>
</reference>
<keyword evidence="1" id="KW-0812">Transmembrane</keyword>
<dbReference type="Gene3D" id="2.60.120.1440">
    <property type="match status" value="1"/>
</dbReference>
<evidence type="ECO:0000256" key="1">
    <source>
        <dbReference type="SAM" id="Phobius"/>
    </source>
</evidence>
<dbReference type="InterPro" id="IPR012373">
    <property type="entry name" value="Ferrdict_sens_TM"/>
</dbReference>
<evidence type="ECO:0000313" key="4">
    <source>
        <dbReference type="EMBL" id="CUX54561.1"/>
    </source>
</evidence>
<evidence type="ECO:0000259" key="2">
    <source>
        <dbReference type="Pfam" id="PF04773"/>
    </source>
</evidence>
<name>A0A1S7RM23_AGRTU</name>
<dbReference type="InterPro" id="IPR032623">
    <property type="entry name" value="FecR_N"/>
</dbReference>
<dbReference type="PIRSF" id="PIRSF018266">
    <property type="entry name" value="FecR"/>
    <property type="match status" value="1"/>
</dbReference>
<dbReference type="PANTHER" id="PTHR30273:SF2">
    <property type="entry name" value="PROTEIN FECR"/>
    <property type="match status" value="1"/>
</dbReference>
<dbReference type="Pfam" id="PF16220">
    <property type="entry name" value="DUF4880"/>
    <property type="match status" value="1"/>
</dbReference>
<organism evidence="4 5">
    <name type="scientific">Agrobacterium tumefaciens str. Kerr 14</name>
    <dbReference type="NCBI Taxonomy" id="1183424"/>
    <lineage>
        <taxon>Bacteria</taxon>
        <taxon>Pseudomonadati</taxon>
        <taxon>Pseudomonadota</taxon>
        <taxon>Alphaproteobacteria</taxon>
        <taxon>Hyphomicrobiales</taxon>
        <taxon>Rhizobiaceae</taxon>
        <taxon>Rhizobium/Agrobacterium group</taxon>
        <taxon>Agrobacterium</taxon>
        <taxon>Agrobacterium tumefaciens complex</taxon>
    </lineage>
</organism>
<evidence type="ECO:0000313" key="5">
    <source>
        <dbReference type="Proteomes" id="UP000191897"/>
    </source>
</evidence>
<feature type="domain" description="FecR protein" evidence="2">
    <location>
        <begin position="125"/>
        <end position="217"/>
    </location>
</feature>
<feature type="transmembrane region" description="Helical" evidence="1">
    <location>
        <begin position="98"/>
        <end position="119"/>
    </location>
</feature>